<dbReference type="AlphaFoldDB" id="A0A075P3Q5"/>
<evidence type="ECO:0000313" key="2">
    <source>
        <dbReference type="EMBL" id="AIF99615.1"/>
    </source>
</evidence>
<evidence type="ECO:0000313" key="3">
    <source>
        <dbReference type="Proteomes" id="UP000056090"/>
    </source>
</evidence>
<dbReference type="Proteomes" id="UP000056090">
    <property type="component" value="Chromosome"/>
</dbReference>
<dbReference type="Gene3D" id="1.10.10.10">
    <property type="entry name" value="Winged helix-like DNA-binding domain superfamily/Winged helix DNA-binding domain"/>
    <property type="match status" value="1"/>
</dbReference>
<sequence length="198" mass="22901">MEVGSVIRGQDNFTEVLNQWVVSNDLDSANQLRSMVYYHLKHIVKKQIRGVKRVQRKKDIADKLPNTTSILHDIIIELTAPDEIFDSRQQFYTHIALFVRWMIQDELKKRLAKKRTADLQSEVLLPELATESFLFVEFDNALTALEKANERCYRIALLHFYLGQEVEQIQTQMSLSNSTVYSELSAAKAFLKVQCAHA</sequence>
<organism evidence="2 3">
    <name type="scientific">Alteromonas australica</name>
    <dbReference type="NCBI Taxonomy" id="589873"/>
    <lineage>
        <taxon>Bacteria</taxon>
        <taxon>Pseudomonadati</taxon>
        <taxon>Pseudomonadota</taxon>
        <taxon>Gammaproteobacteria</taxon>
        <taxon>Alteromonadales</taxon>
        <taxon>Alteromonadaceae</taxon>
        <taxon>Alteromonas/Salinimonas group</taxon>
        <taxon>Alteromonas</taxon>
    </lineage>
</organism>
<protein>
    <recommendedName>
        <fullName evidence="1">RNA polymerase sigma-70 ECF-like HTH domain-containing protein</fullName>
    </recommendedName>
</protein>
<dbReference type="InterPro" id="IPR036388">
    <property type="entry name" value="WH-like_DNA-bd_sf"/>
</dbReference>
<reference evidence="2 3" key="1">
    <citation type="submission" date="2014-06" db="EMBL/GenBank/DDBJ databases">
        <title>Genomes of Alteromonas australica, a world apart.</title>
        <authorList>
            <person name="Gonzaga A."/>
            <person name="Lopez-Perez M."/>
            <person name="Rodriguez-Valera F."/>
        </authorList>
    </citation>
    <scope>NUCLEOTIDE SEQUENCE [LARGE SCALE GENOMIC DNA]</scope>
    <source>
        <strain evidence="2 3">H 17</strain>
    </source>
</reference>
<gene>
    <name evidence="2" type="ORF">EP13_13470</name>
</gene>
<dbReference type="eggNOG" id="COG1595">
    <property type="taxonomic scope" value="Bacteria"/>
</dbReference>
<dbReference type="EMBL" id="CP008849">
    <property type="protein sequence ID" value="AIF99615.1"/>
    <property type="molecule type" value="Genomic_DNA"/>
</dbReference>
<feature type="domain" description="RNA polymerase sigma-70 ECF-like HTH" evidence="1">
    <location>
        <begin position="11"/>
        <end position="195"/>
    </location>
</feature>
<dbReference type="Pfam" id="PF07638">
    <property type="entry name" value="Sigma70_ECF"/>
    <property type="match status" value="1"/>
</dbReference>
<dbReference type="GeneID" id="78255912"/>
<evidence type="ECO:0000259" key="1">
    <source>
        <dbReference type="Pfam" id="PF07638"/>
    </source>
</evidence>
<accession>A0A075P3Q5</accession>
<dbReference type="RefSeq" id="WP_044057689.1">
    <property type="nucleotide sequence ID" value="NZ_CBCSKJ010000002.1"/>
</dbReference>
<keyword evidence="3" id="KW-1185">Reference proteome</keyword>
<name>A0A075P3Q5_9ALTE</name>
<proteinExistence type="predicted"/>
<dbReference type="InterPro" id="IPR053812">
    <property type="entry name" value="HTH_Sigma70_ECF-like"/>
</dbReference>
<dbReference type="KEGG" id="aal:EP13_13470"/>